<organism evidence="9">
    <name type="scientific">bioreactor metagenome</name>
    <dbReference type="NCBI Taxonomy" id="1076179"/>
    <lineage>
        <taxon>unclassified sequences</taxon>
        <taxon>metagenomes</taxon>
        <taxon>ecological metagenomes</taxon>
    </lineage>
</organism>
<dbReference type="GO" id="GO:0042732">
    <property type="term" value="P:D-xylose metabolic process"/>
    <property type="evidence" value="ECO:0007669"/>
    <property type="project" value="UniProtKB-KW"/>
</dbReference>
<dbReference type="PANTHER" id="PTHR43095:SF5">
    <property type="entry name" value="XYLULOSE KINASE"/>
    <property type="match status" value="1"/>
</dbReference>
<dbReference type="InterPro" id="IPR018483">
    <property type="entry name" value="Carb_kinase_FGGY_CS"/>
</dbReference>
<evidence type="ECO:0000259" key="8">
    <source>
        <dbReference type="Pfam" id="PF02782"/>
    </source>
</evidence>
<evidence type="ECO:0000256" key="6">
    <source>
        <dbReference type="ARBA" id="ARBA00023277"/>
    </source>
</evidence>
<dbReference type="InterPro" id="IPR018484">
    <property type="entry name" value="FGGY_N"/>
</dbReference>
<accession>A0A644W9L8</accession>
<evidence type="ECO:0000259" key="7">
    <source>
        <dbReference type="Pfam" id="PF00370"/>
    </source>
</evidence>
<dbReference type="PROSITE" id="PS00933">
    <property type="entry name" value="FGGY_KINASES_1"/>
    <property type="match status" value="1"/>
</dbReference>
<dbReference type="NCBIfam" id="TIGR01312">
    <property type="entry name" value="XylB"/>
    <property type="match status" value="1"/>
</dbReference>
<dbReference type="GO" id="GO:0005524">
    <property type="term" value="F:ATP binding"/>
    <property type="evidence" value="ECO:0007669"/>
    <property type="project" value="UniProtKB-KW"/>
</dbReference>
<dbReference type="AlphaFoldDB" id="A0A644W9L8"/>
<protein>
    <submittedName>
        <fullName evidence="9">Xylulose kinase</fullName>
        <ecNumber evidence="9">2.7.1.17</ecNumber>
    </submittedName>
</protein>
<dbReference type="CDD" id="cd07808">
    <property type="entry name" value="ASKHA_NBD_FGGY_EcXK-like"/>
    <property type="match status" value="1"/>
</dbReference>
<keyword evidence="5" id="KW-0067">ATP-binding</keyword>
<feature type="domain" description="Carbohydrate kinase FGGY N-terminal" evidence="7">
    <location>
        <begin position="3"/>
        <end position="242"/>
    </location>
</feature>
<proteinExistence type="inferred from homology"/>
<dbReference type="SUPFAM" id="SSF53067">
    <property type="entry name" value="Actin-like ATPase domain"/>
    <property type="match status" value="2"/>
</dbReference>
<dbReference type="HAMAP" id="MF_02220">
    <property type="entry name" value="XylB"/>
    <property type="match status" value="1"/>
</dbReference>
<keyword evidence="1" id="KW-0859">Xylose metabolism</keyword>
<comment type="caution">
    <text evidence="9">The sequence shown here is derived from an EMBL/GenBank/DDBJ whole genome shotgun (WGS) entry which is preliminary data.</text>
</comment>
<dbReference type="EMBL" id="VSSQ01000719">
    <property type="protein sequence ID" value="MPM00279.1"/>
    <property type="molecule type" value="Genomic_DNA"/>
</dbReference>
<keyword evidence="3" id="KW-0547">Nucleotide-binding</keyword>
<dbReference type="PROSITE" id="PS00445">
    <property type="entry name" value="FGGY_KINASES_2"/>
    <property type="match status" value="1"/>
</dbReference>
<evidence type="ECO:0000256" key="4">
    <source>
        <dbReference type="ARBA" id="ARBA00022777"/>
    </source>
</evidence>
<name>A0A644W9L8_9ZZZZ</name>
<dbReference type="GO" id="GO:0005997">
    <property type="term" value="P:xylulose metabolic process"/>
    <property type="evidence" value="ECO:0007669"/>
    <property type="project" value="InterPro"/>
</dbReference>
<evidence type="ECO:0000256" key="2">
    <source>
        <dbReference type="ARBA" id="ARBA00022679"/>
    </source>
</evidence>
<evidence type="ECO:0000256" key="5">
    <source>
        <dbReference type="ARBA" id="ARBA00022840"/>
    </source>
</evidence>
<feature type="domain" description="Carbohydrate kinase FGGY C-terminal" evidence="8">
    <location>
        <begin position="252"/>
        <end position="435"/>
    </location>
</feature>
<dbReference type="InterPro" id="IPR006000">
    <property type="entry name" value="Xylulokinase"/>
</dbReference>
<evidence type="ECO:0000313" key="9">
    <source>
        <dbReference type="EMBL" id="MPM00279.1"/>
    </source>
</evidence>
<sequence>MDVYLGLDIGTTNIKMILADGEGKVIESRSSPLGISAPGHGWAEQDPEDWWTGVTELLSSVPGKVRVAGIGLSGQMHTLVPVDREGRVLRKAILWCDQRTAAECAEAEALLGGESRVVEMTGNLIYPGFTLPKILWIRKHEPEIYRKIATCYIAKDYIGWRLTGERATEWSDASGSACWDVSARKWRSDLLSALGVDEGWLPPVKGSAEIRGILRPELARRFGWGETKVICGGADNAVSAFGLGVASPGDCMISIGTSGTVLAITGSTAPDPTGRLHFFNSVLPGQSYYMGCMLAAAASLNWFRDVAGRDLTWDDIGKAVEETPPGAGGMLWLPYLNGERTPHRNPNARGVLYGLSSMSDRRHVFRAVMEGITYGLRDSFELVRAATPVKRVIMAGGGAKSAVWRKMTASMMGFPVSVPETEEGGAYGAAMLAALGGGLSPDDVRGWTRILETVEPDDAEKKAYDRGYLQFQALYRDLRERFDATAHNTGEQ</sequence>
<evidence type="ECO:0000256" key="3">
    <source>
        <dbReference type="ARBA" id="ARBA00022741"/>
    </source>
</evidence>
<dbReference type="InterPro" id="IPR000577">
    <property type="entry name" value="Carb_kinase_FGGY"/>
</dbReference>
<keyword evidence="4 9" id="KW-0418">Kinase</keyword>
<reference evidence="9" key="1">
    <citation type="submission" date="2019-08" db="EMBL/GenBank/DDBJ databases">
        <authorList>
            <person name="Kucharzyk K."/>
            <person name="Murdoch R.W."/>
            <person name="Higgins S."/>
            <person name="Loffler F."/>
        </authorList>
    </citation>
    <scope>NUCLEOTIDE SEQUENCE</scope>
</reference>
<gene>
    <name evidence="9" type="primary">xylB_6</name>
    <name evidence="9" type="ORF">SDC9_46502</name>
</gene>
<dbReference type="InterPro" id="IPR050406">
    <property type="entry name" value="FGGY_Carb_Kinase"/>
</dbReference>
<dbReference type="EC" id="2.7.1.17" evidence="9"/>
<dbReference type="GO" id="GO:0004856">
    <property type="term" value="F:D-xylulokinase activity"/>
    <property type="evidence" value="ECO:0007669"/>
    <property type="project" value="UniProtKB-EC"/>
</dbReference>
<dbReference type="InterPro" id="IPR018485">
    <property type="entry name" value="FGGY_C"/>
</dbReference>
<dbReference type="Pfam" id="PF00370">
    <property type="entry name" value="FGGY_N"/>
    <property type="match status" value="1"/>
</dbReference>
<keyword evidence="6" id="KW-0119">Carbohydrate metabolism</keyword>
<dbReference type="Pfam" id="PF02782">
    <property type="entry name" value="FGGY_C"/>
    <property type="match status" value="1"/>
</dbReference>
<dbReference type="PIRSF" id="PIRSF000538">
    <property type="entry name" value="GlpK"/>
    <property type="match status" value="1"/>
</dbReference>
<dbReference type="InterPro" id="IPR043129">
    <property type="entry name" value="ATPase_NBD"/>
</dbReference>
<dbReference type="PANTHER" id="PTHR43095">
    <property type="entry name" value="SUGAR KINASE"/>
    <property type="match status" value="1"/>
</dbReference>
<evidence type="ECO:0000256" key="1">
    <source>
        <dbReference type="ARBA" id="ARBA00022629"/>
    </source>
</evidence>
<keyword evidence="2 9" id="KW-0808">Transferase</keyword>
<dbReference type="Gene3D" id="3.30.420.40">
    <property type="match status" value="2"/>
</dbReference>